<keyword evidence="5" id="KW-0472">Membrane</keyword>
<feature type="compositionally biased region" description="Basic and acidic residues" evidence="7">
    <location>
        <begin position="725"/>
        <end position="734"/>
    </location>
</feature>
<feature type="compositionally biased region" description="Basic and acidic residues" evidence="7">
    <location>
        <begin position="875"/>
        <end position="890"/>
    </location>
</feature>
<evidence type="ECO:0000259" key="8">
    <source>
        <dbReference type="PROSITE" id="PS50024"/>
    </source>
</evidence>
<dbReference type="Gene3D" id="3.30.70.960">
    <property type="entry name" value="SEA domain"/>
    <property type="match status" value="1"/>
</dbReference>
<dbReference type="PANTHER" id="PTHR24269:SF16">
    <property type="entry name" value="PROTEIN SLG1"/>
    <property type="match status" value="1"/>
</dbReference>
<evidence type="ECO:0000256" key="1">
    <source>
        <dbReference type="ARBA" id="ARBA00004167"/>
    </source>
</evidence>
<proteinExistence type="predicted"/>
<protein>
    <submittedName>
        <fullName evidence="10">Uncharacterized protein</fullName>
    </submittedName>
</protein>
<keyword evidence="2" id="KW-0812">Transmembrane</keyword>
<keyword evidence="6" id="KW-0325">Glycoprotein</keyword>
<dbReference type="PROSITE" id="PS51212">
    <property type="entry name" value="WSC"/>
    <property type="match status" value="1"/>
</dbReference>
<gene>
    <name evidence="10" type="ORF">PEVE_00019412</name>
</gene>
<feature type="region of interest" description="Disordered" evidence="7">
    <location>
        <begin position="38"/>
        <end position="74"/>
    </location>
</feature>
<dbReference type="Pfam" id="PF01822">
    <property type="entry name" value="WSC"/>
    <property type="match status" value="1"/>
</dbReference>
<organism evidence="10 11">
    <name type="scientific">Porites evermanni</name>
    <dbReference type="NCBI Taxonomy" id="104178"/>
    <lineage>
        <taxon>Eukaryota</taxon>
        <taxon>Metazoa</taxon>
        <taxon>Cnidaria</taxon>
        <taxon>Anthozoa</taxon>
        <taxon>Hexacorallia</taxon>
        <taxon>Scleractinia</taxon>
        <taxon>Fungiina</taxon>
        <taxon>Poritidae</taxon>
        <taxon>Porites</taxon>
    </lineage>
</organism>
<feature type="domain" description="SEA" evidence="8">
    <location>
        <begin position="326"/>
        <end position="433"/>
    </location>
</feature>
<name>A0ABN8SD07_9CNID</name>
<feature type="region of interest" description="Disordered" evidence="7">
    <location>
        <begin position="571"/>
        <end position="594"/>
    </location>
</feature>
<feature type="region of interest" description="Disordered" evidence="7">
    <location>
        <begin position="686"/>
        <end position="922"/>
    </location>
</feature>
<feature type="region of interest" description="Disordered" evidence="7">
    <location>
        <begin position="652"/>
        <end position="673"/>
    </location>
</feature>
<feature type="compositionally biased region" description="Acidic residues" evidence="7">
    <location>
        <begin position="863"/>
        <end position="874"/>
    </location>
</feature>
<feature type="compositionally biased region" description="Pro residues" evidence="7">
    <location>
        <begin position="199"/>
        <end position="209"/>
    </location>
</feature>
<comment type="subcellular location">
    <subcellularLocation>
        <location evidence="1">Membrane</location>
        <topology evidence="1">Single-pass membrane protein</topology>
    </subcellularLocation>
</comment>
<sequence length="1098" mass="123159">MSQPPDRFTQSLSHILDVEQSLTKMFYDGKLAIILERQNQQQQQQQQQQDQSQQQQTQVQDPANSNKNPSQPQGNCKTKCFTLQLGNTECKIICEPPVVEQPSQAPAYGLYSQQPAYGQMQPYPYMGQMPAPCTPPACQPGQMYPGYTQPQQYPGQVGLPVAGARPSPVQEGCVGRSCDNPKDENESHSDKPNEKQDKPAPPPPKPAQAPAPYTFQTPGATVVMDPVKITSEPQIPVAPMVPGQIPMVMPQPYTMPQPYAMPQPYTAPQAPSAPQVPYGITISGLAGPQAQPQAPMTSQYFKPMPRDCHDYSQPRCQVFLDWPTDERNEIRASLRFKQNWDNDYRRSSSTKYKIFTAEVEKALRDVYSLDPNFKDVHVTSLSDEDMKVAANFVLRFQQPEKEGLRYLSHAIANHYLQSMPVFKNTLLRDGLTHHHRSIVATQAELDALPKVKVESSRKLQDEILSTESRSYLGCFKDRKPGRDLPKQFTKYEMTPEWCVGKCKLAGFGYAGLQYGYLCFCGNKFGKYGQVDDGECSSLCFGDKTRNCGSFWHNSVFSVDGKWHDPLEQNKKVDKEQSGSGDAEEDEEQQDVPEHTEVANHLMKAAEAALKAAKKLLPHPQHEKSKRTPDEELQTNSEDAISALVAAEKLMASKTASVEHTRKEKRDAEGDGRDLLVAYLSDVGGYDRNYRDVEGQDESGSSESSDKDEKFEYRRMVIDESGDGEFVEKTKNKELKARKRREIGEPWDASFDGPKKMASRAAPVEQVSKRNVVPEHQSDTEDDPSRLGDDSGDNEQPEELTENAADPVSLGENRVTTDSSNTEEASSEEDSDESGGSGFEDVSSESGQSDESDESLESGMSGSDESEDSGDEADKEDAQESDYARVVRETNDDGNLLRHRRELPEETEDKTKAKSKRQSALMDDNVNNKLSDQVEKGAENLMSLILDIYQSKKTLINLQQVVQQMKQDVMQQMDVPEGQREQVKNKLRTTIRETIVKKANELAESIRQEVKDYKEGHQAVTQQAKEAMAAILDIPVFQDTVSSIKTQIKKRAVEIEKEYKMSKRGSEELPSILKEHFKRNAPDFKGETRLSRSHRDLNL</sequence>
<accession>A0ABN8SD07</accession>
<evidence type="ECO:0000259" key="9">
    <source>
        <dbReference type="PROSITE" id="PS51212"/>
    </source>
</evidence>
<dbReference type="PROSITE" id="PS50024">
    <property type="entry name" value="SEA"/>
    <property type="match status" value="1"/>
</dbReference>
<reference evidence="10 11" key="1">
    <citation type="submission" date="2022-05" db="EMBL/GenBank/DDBJ databases">
        <authorList>
            <consortium name="Genoscope - CEA"/>
            <person name="William W."/>
        </authorList>
    </citation>
    <scope>NUCLEOTIDE SEQUENCE [LARGE SCALE GENOMIC DNA]</scope>
</reference>
<feature type="compositionally biased region" description="Basic and acidic residues" evidence="7">
    <location>
        <begin position="179"/>
        <end position="198"/>
    </location>
</feature>
<dbReference type="PANTHER" id="PTHR24269">
    <property type="entry name" value="KREMEN PROTEIN"/>
    <property type="match status" value="1"/>
</dbReference>
<keyword evidence="4" id="KW-1133">Transmembrane helix</keyword>
<dbReference type="InterPro" id="IPR000082">
    <property type="entry name" value="SEA_dom"/>
</dbReference>
<feature type="compositionally biased region" description="Low complexity" evidence="7">
    <location>
        <begin position="38"/>
        <end position="60"/>
    </location>
</feature>
<feature type="region of interest" description="Disordered" evidence="7">
    <location>
        <begin position="149"/>
        <end position="218"/>
    </location>
</feature>
<feature type="compositionally biased region" description="Basic and acidic residues" evidence="7">
    <location>
        <begin position="703"/>
        <end position="717"/>
    </location>
</feature>
<dbReference type="Pfam" id="PF01390">
    <property type="entry name" value="SEA"/>
    <property type="match status" value="1"/>
</dbReference>
<evidence type="ECO:0000313" key="10">
    <source>
        <dbReference type="EMBL" id="CAH3189459.1"/>
    </source>
</evidence>
<feature type="compositionally biased region" description="Acidic residues" evidence="7">
    <location>
        <begin position="581"/>
        <end position="590"/>
    </location>
</feature>
<keyword evidence="11" id="KW-1185">Reference proteome</keyword>
<feature type="compositionally biased region" description="Basic and acidic residues" evidence="7">
    <location>
        <begin position="771"/>
        <end position="788"/>
    </location>
</feature>
<evidence type="ECO:0000256" key="2">
    <source>
        <dbReference type="ARBA" id="ARBA00022692"/>
    </source>
</evidence>
<dbReference type="SMART" id="SM00321">
    <property type="entry name" value="WSC"/>
    <property type="match status" value="1"/>
</dbReference>
<evidence type="ECO:0000313" key="11">
    <source>
        <dbReference type="Proteomes" id="UP001159427"/>
    </source>
</evidence>
<dbReference type="InterPro" id="IPR036364">
    <property type="entry name" value="SEA_dom_sf"/>
</dbReference>
<feature type="domain" description="WSC" evidence="9">
    <location>
        <begin position="468"/>
        <end position="559"/>
    </location>
</feature>
<evidence type="ECO:0000256" key="5">
    <source>
        <dbReference type="ARBA" id="ARBA00023136"/>
    </source>
</evidence>
<keyword evidence="3" id="KW-0732">Signal</keyword>
<feature type="compositionally biased region" description="Acidic residues" evidence="7">
    <location>
        <begin position="789"/>
        <end position="800"/>
    </location>
</feature>
<dbReference type="EMBL" id="CALNXI010002619">
    <property type="protein sequence ID" value="CAH3189459.1"/>
    <property type="molecule type" value="Genomic_DNA"/>
</dbReference>
<evidence type="ECO:0000256" key="7">
    <source>
        <dbReference type="SAM" id="MobiDB-lite"/>
    </source>
</evidence>
<feature type="compositionally biased region" description="Polar residues" evidence="7">
    <location>
        <begin position="61"/>
        <end position="74"/>
    </location>
</feature>
<feature type="compositionally biased region" description="Basic and acidic residues" evidence="7">
    <location>
        <begin position="656"/>
        <end position="673"/>
    </location>
</feature>
<evidence type="ECO:0000256" key="4">
    <source>
        <dbReference type="ARBA" id="ARBA00022989"/>
    </source>
</evidence>
<dbReference type="InterPro" id="IPR002889">
    <property type="entry name" value="WSC_carb-bd"/>
</dbReference>
<dbReference type="InterPro" id="IPR051836">
    <property type="entry name" value="Kremen_rcpt"/>
</dbReference>
<dbReference type="Proteomes" id="UP001159427">
    <property type="component" value="Unassembled WGS sequence"/>
</dbReference>
<evidence type="ECO:0000256" key="6">
    <source>
        <dbReference type="ARBA" id="ARBA00023180"/>
    </source>
</evidence>
<comment type="caution">
    <text evidence="10">The sequence shown here is derived from an EMBL/GenBank/DDBJ whole genome shotgun (WGS) entry which is preliminary data.</text>
</comment>
<evidence type="ECO:0000256" key="3">
    <source>
        <dbReference type="ARBA" id="ARBA00022729"/>
    </source>
</evidence>